<accession>A0A9D4WFH4</accession>
<feature type="region of interest" description="Disordered" evidence="1">
    <location>
        <begin position="229"/>
        <end position="298"/>
    </location>
</feature>
<reference evidence="2 3" key="1">
    <citation type="journal article" date="2022" name="Nat. Genet.">
        <title>Improved pea reference genome and pan-genome highlight genomic features and evolutionary characteristics.</title>
        <authorList>
            <person name="Yang T."/>
            <person name="Liu R."/>
            <person name="Luo Y."/>
            <person name="Hu S."/>
            <person name="Wang D."/>
            <person name="Wang C."/>
            <person name="Pandey M.K."/>
            <person name="Ge S."/>
            <person name="Xu Q."/>
            <person name="Li N."/>
            <person name="Li G."/>
            <person name="Huang Y."/>
            <person name="Saxena R.K."/>
            <person name="Ji Y."/>
            <person name="Li M."/>
            <person name="Yan X."/>
            <person name="He Y."/>
            <person name="Liu Y."/>
            <person name="Wang X."/>
            <person name="Xiang C."/>
            <person name="Varshney R.K."/>
            <person name="Ding H."/>
            <person name="Gao S."/>
            <person name="Zong X."/>
        </authorList>
    </citation>
    <scope>NUCLEOTIDE SEQUENCE [LARGE SCALE GENOMIC DNA]</scope>
    <source>
        <strain evidence="2 3">cv. Zhongwan 6</strain>
    </source>
</reference>
<dbReference type="EMBL" id="JAMSHJ010000006">
    <property type="protein sequence ID" value="KAI5401186.1"/>
    <property type="molecule type" value="Genomic_DNA"/>
</dbReference>
<dbReference type="Gramene" id="Psat06G0587100-T1">
    <property type="protein sequence ID" value="KAI5401186.1"/>
    <property type="gene ID" value="KIW84_065871"/>
</dbReference>
<feature type="compositionally biased region" description="Acidic residues" evidence="1">
    <location>
        <begin position="274"/>
        <end position="298"/>
    </location>
</feature>
<proteinExistence type="predicted"/>
<feature type="region of interest" description="Disordered" evidence="1">
    <location>
        <begin position="1"/>
        <end position="22"/>
    </location>
</feature>
<evidence type="ECO:0000256" key="1">
    <source>
        <dbReference type="SAM" id="MobiDB-lite"/>
    </source>
</evidence>
<protein>
    <submittedName>
        <fullName evidence="2">Uncharacterized protein</fullName>
    </submittedName>
</protein>
<evidence type="ECO:0000313" key="3">
    <source>
        <dbReference type="Proteomes" id="UP001058974"/>
    </source>
</evidence>
<feature type="compositionally biased region" description="Basic and acidic residues" evidence="1">
    <location>
        <begin position="160"/>
        <end position="169"/>
    </location>
</feature>
<dbReference type="AlphaFoldDB" id="A0A9D4WFH4"/>
<dbReference type="Proteomes" id="UP001058974">
    <property type="component" value="Chromosome 6"/>
</dbReference>
<comment type="caution">
    <text evidence="2">The sequence shown here is derived from an EMBL/GenBank/DDBJ whole genome shotgun (WGS) entry which is preliminary data.</text>
</comment>
<feature type="region of interest" description="Disordered" evidence="1">
    <location>
        <begin position="149"/>
        <end position="184"/>
    </location>
</feature>
<gene>
    <name evidence="2" type="ORF">KIW84_065871</name>
</gene>
<sequence length="298" mass="32739">MSQPFVSTPSKSSKEKSNPKNIGTEIDLSDVIINVVPFSIVSFLATPMRKAILSSSRKIKPNKVSTSYTPSITTINMNDPESPTDCPAATNVMENVEASETNNKPRSVTTLSKSSMIIADRDNVYKNIRVLISQLLGIDPKINVVPDVSSLAHPDNNTKSPRDNPDEHAPTLSPEKSQDKERPEDITNELVNNDKNHVDQPIDIVNIEELNFDDIPIGQRLTPDIAKRLKNRKGQDVGSSNTSSKSVRKKASVGPTKRWSKALSEEKGGVKDDGTDEEEENEDMTGASDEEDTNNDKD</sequence>
<feature type="compositionally biased region" description="Basic and acidic residues" evidence="1">
    <location>
        <begin position="263"/>
        <end position="273"/>
    </location>
</feature>
<evidence type="ECO:0000313" key="2">
    <source>
        <dbReference type="EMBL" id="KAI5401186.1"/>
    </source>
</evidence>
<organism evidence="2 3">
    <name type="scientific">Pisum sativum</name>
    <name type="common">Garden pea</name>
    <name type="synonym">Lathyrus oleraceus</name>
    <dbReference type="NCBI Taxonomy" id="3888"/>
    <lineage>
        <taxon>Eukaryota</taxon>
        <taxon>Viridiplantae</taxon>
        <taxon>Streptophyta</taxon>
        <taxon>Embryophyta</taxon>
        <taxon>Tracheophyta</taxon>
        <taxon>Spermatophyta</taxon>
        <taxon>Magnoliopsida</taxon>
        <taxon>eudicotyledons</taxon>
        <taxon>Gunneridae</taxon>
        <taxon>Pentapetalae</taxon>
        <taxon>rosids</taxon>
        <taxon>fabids</taxon>
        <taxon>Fabales</taxon>
        <taxon>Fabaceae</taxon>
        <taxon>Papilionoideae</taxon>
        <taxon>50 kb inversion clade</taxon>
        <taxon>NPAAA clade</taxon>
        <taxon>Hologalegina</taxon>
        <taxon>IRL clade</taxon>
        <taxon>Fabeae</taxon>
        <taxon>Lathyrus</taxon>
    </lineage>
</organism>
<keyword evidence="3" id="KW-1185">Reference proteome</keyword>
<name>A0A9D4WFH4_PEA</name>